<dbReference type="RefSeq" id="WP_245122553.1">
    <property type="nucleotide sequence ID" value="NZ_CP095061.1"/>
</dbReference>
<proteinExistence type="predicted"/>
<keyword evidence="2" id="KW-0808">Transferase</keyword>
<dbReference type="PANTHER" id="PTHR43861">
    <property type="entry name" value="TRANS-ACONITATE 2-METHYLTRANSFERASE-RELATED"/>
    <property type="match status" value="1"/>
</dbReference>
<reference evidence="4" key="1">
    <citation type="submission" date="2022-04" db="EMBL/GenBank/DDBJ databases">
        <title>Hymenobacter sp. isolated from the air.</title>
        <authorList>
            <person name="Won M."/>
            <person name="Lee C.-M."/>
            <person name="Woen H.-Y."/>
            <person name="Kwon S.-W."/>
        </authorList>
    </citation>
    <scope>NUCLEOTIDE SEQUENCE</scope>
    <source>
        <strain evidence="4">5420S-77</strain>
    </source>
</reference>
<evidence type="ECO:0000259" key="3">
    <source>
        <dbReference type="Pfam" id="PF13649"/>
    </source>
</evidence>
<dbReference type="Pfam" id="PF13649">
    <property type="entry name" value="Methyltransf_25"/>
    <property type="match status" value="1"/>
</dbReference>
<dbReference type="GO" id="GO:0008168">
    <property type="term" value="F:methyltransferase activity"/>
    <property type="evidence" value="ECO:0007669"/>
    <property type="project" value="UniProtKB-KW"/>
</dbReference>
<keyword evidence="5" id="KW-1185">Reference proteome</keyword>
<keyword evidence="1 4" id="KW-0489">Methyltransferase</keyword>
<evidence type="ECO:0000256" key="2">
    <source>
        <dbReference type="ARBA" id="ARBA00022679"/>
    </source>
</evidence>
<name>A0ABY4G8P2_9BACT</name>
<organism evidence="4 5">
    <name type="scientific">Hymenobacter volaticus</name>
    <dbReference type="NCBI Taxonomy" id="2932254"/>
    <lineage>
        <taxon>Bacteria</taxon>
        <taxon>Pseudomonadati</taxon>
        <taxon>Bacteroidota</taxon>
        <taxon>Cytophagia</taxon>
        <taxon>Cytophagales</taxon>
        <taxon>Hymenobacteraceae</taxon>
        <taxon>Hymenobacter</taxon>
    </lineage>
</organism>
<dbReference type="Gene3D" id="3.40.50.150">
    <property type="entry name" value="Vaccinia Virus protein VP39"/>
    <property type="match status" value="1"/>
</dbReference>
<dbReference type="EMBL" id="CP095061">
    <property type="protein sequence ID" value="UOQ67275.1"/>
    <property type="molecule type" value="Genomic_DNA"/>
</dbReference>
<dbReference type="SUPFAM" id="SSF53335">
    <property type="entry name" value="S-adenosyl-L-methionine-dependent methyltransferases"/>
    <property type="match status" value="1"/>
</dbReference>
<protein>
    <submittedName>
        <fullName evidence="4">Class I SAM-dependent methyltransferase</fullName>
    </submittedName>
</protein>
<dbReference type="InterPro" id="IPR041698">
    <property type="entry name" value="Methyltransf_25"/>
</dbReference>
<feature type="domain" description="Methyltransferase" evidence="3">
    <location>
        <begin position="41"/>
        <end position="132"/>
    </location>
</feature>
<dbReference type="GO" id="GO:0032259">
    <property type="term" value="P:methylation"/>
    <property type="evidence" value="ECO:0007669"/>
    <property type="project" value="UniProtKB-KW"/>
</dbReference>
<accession>A0ABY4G8P2</accession>
<dbReference type="Proteomes" id="UP000830401">
    <property type="component" value="Chromosome"/>
</dbReference>
<evidence type="ECO:0000256" key="1">
    <source>
        <dbReference type="ARBA" id="ARBA00022603"/>
    </source>
</evidence>
<dbReference type="PANTHER" id="PTHR43861:SF1">
    <property type="entry name" value="TRANS-ACONITATE 2-METHYLTRANSFERASE"/>
    <property type="match status" value="1"/>
</dbReference>
<dbReference type="InterPro" id="IPR029063">
    <property type="entry name" value="SAM-dependent_MTases_sf"/>
</dbReference>
<dbReference type="CDD" id="cd02440">
    <property type="entry name" value="AdoMet_MTases"/>
    <property type="match status" value="1"/>
</dbReference>
<gene>
    <name evidence="4" type="ORF">MUN86_05125</name>
</gene>
<evidence type="ECO:0000313" key="4">
    <source>
        <dbReference type="EMBL" id="UOQ67275.1"/>
    </source>
</evidence>
<evidence type="ECO:0000313" key="5">
    <source>
        <dbReference type="Proteomes" id="UP000830401"/>
    </source>
</evidence>
<sequence>MNIQQAYNTWADTYDSVLNKTRDLEARAIRSILDTTNVAEIVELGCGTGKNTQWLATKATHVTAVDFSAQMLDKAKEKLQLPYVTFQQGDITQEWHFVDKPADLITCSLILEHIQDLTFVFKQAYQALQPNGLFYIGELHPFKQYQGSKARFDTATGGVFELECHVHHISDYTEGARQNGFTCVTLQEWFDEENRAGIPRIASFLFRKG</sequence>